<keyword evidence="5" id="KW-0539">Nucleus</keyword>
<dbReference type="Gene3D" id="1.10.10.60">
    <property type="entry name" value="Homeodomain-like"/>
    <property type="match status" value="1"/>
</dbReference>
<dbReference type="GO" id="GO:0006338">
    <property type="term" value="P:chromatin remodeling"/>
    <property type="evidence" value="ECO:0007669"/>
    <property type="project" value="InterPro"/>
</dbReference>
<dbReference type="GO" id="GO:0003714">
    <property type="term" value="F:transcription corepressor activity"/>
    <property type="evidence" value="ECO:0007669"/>
    <property type="project" value="TreeGrafter"/>
</dbReference>
<organism evidence="8">
    <name type="scientific">Chromera velia CCMP2878</name>
    <dbReference type="NCBI Taxonomy" id="1169474"/>
    <lineage>
        <taxon>Eukaryota</taxon>
        <taxon>Sar</taxon>
        <taxon>Alveolata</taxon>
        <taxon>Colpodellida</taxon>
        <taxon>Chromeraceae</taxon>
        <taxon>Chromera</taxon>
    </lineage>
</organism>
<evidence type="ECO:0000256" key="1">
    <source>
        <dbReference type="ARBA" id="ARBA00004123"/>
    </source>
</evidence>
<accession>A0A0G4G7F3</accession>
<evidence type="ECO:0000313" key="8">
    <source>
        <dbReference type="EMBL" id="CEM24496.1"/>
    </source>
</evidence>
<dbReference type="GO" id="GO:0000122">
    <property type="term" value="P:negative regulation of transcription by RNA polymerase II"/>
    <property type="evidence" value="ECO:0007669"/>
    <property type="project" value="TreeGrafter"/>
</dbReference>
<dbReference type="InterPro" id="IPR027109">
    <property type="entry name" value="Swc4/Dmap1"/>
</dbReference>
<evidence type="ECO:0000256" key="4">
    <source>
        <dbReference type="ARBA" id="ARBA00023163"/>
    </source>
</evidence>
<name>A0A0G4G7F3_9ALVE</name>
<dbReference type="GO" id="GO:0035267">
    <property type="term" value="C:NuA4 histone acetyltransferase complex"/>
    <property type="evidence" value="ECO:0007669"/>
    <property type="project" value="InterPro"/>
</dbReference>
<proteinExistence type="predicted"/>
<feature type="region of interest" description="Disordered" evidence="6">
    <location>
        <begin position="340"/>
        <end position="370"/>
    </location>
</feature>
<feature type="region of interest" description="Disordered" evidence="6">
    <location>
        <begin position="739"/>
        <end position="781"/>
    </location>
</feature>
<dbReference type="EMBL" id="CDMZ01000947">
    <property type="protein sequence ID" value="CEM24496.1"/>
    <property type="molecule type" value="Genomic_DNA"/>
</dbReference>
<feature type="region of interest" description="Disordered" evidence="6">
    <location>
        <begin position="580"/>
        <end position="725"/>
    </location>
</feature>
<evidence type="ECO:0000256" key="2">
    <source>
        <dbReference type="ARBA" id="ARBA00022853"/>
    </source>
</evidence>
<dbReference type="InterPro" id="IPR001005">
    <property type="entry name" value="SANT/Myb"/>
</dbReference>
<dbReference type="Pfam" id="PF16282">
    <property type="entry name" value="SANT_DAMP1_like"/>
    <property type="match status" value="1"/>
</dbReference>
<protein>
    <recommendedName>
        <fullName evidence="7">Myb-like domain-containing protein</fullName>
    </recommendedName>
</protein>
<dbReference type="GO" id="GO:0006281">
    <property type="term" value="P:DNA repair"/>
    <property type="evidence" value="ECO:0007669"/>
    <property type="project" value="InterPro"/>
</dbReference>
<reference evidence="8" key="1">
    <citation type="submission" date="2014-11" db="EMBL/GenBank/DDBJ databases">
        <authorList>
            <person name="Otto D Thomas"/>
            <person name="Naeem Raeece"/>
        </authorList>
    </citation>
    <scope>NUCLEOTIDE SEQUENCE</scope>
</reference>
<feature type="region of interest" description="Disordered" evidence="6">
    <location>
        <begin position="298"/>
        <end position="328"/>
    </location>
</feature>
<feature type="compositionally biased region" description="Basic and acidic residues" evidence="6">
    <location>
        <begin position="311"/>
        <end position="328"/>
    </location>
</feature>
<dbReference type="SMART" id="SM00717">
    <property type="entry name" value="SANT"/>
    <property type="match status" value="1"/>
</dbReference>
<comment type="subcellular location">
    <subcellularLocation>
        <location evidence="1">Nucleus</location>
    </subcellularLocation>
</comment>
<feature type="region of interest" description="Disordered" evidence="6">
    <location>
        <begin position="793"/>
        <end position="893"/>
    </location>
</feature>
<dbReference type="GO" id="GO:0000812">
    <property type="term" value="C:Swr1 complex"/>
    <property type="evidence" value="ECO:0007669"/>
    <property type="project" value="TreeGrafter"/>
</dbReference>
<feature type="region of interest" description="Disordered" evidence="6">
    <location>
        <begin position="117"/>
        <end position="155"/>
    </location>
</feature>
<evidence type="ECO:0000256" key="5">
    <source>
        <dbReference type="ARBA" id="ARBA00023242"/>
    </source>
</evidence>
<keyword evidence="3" id="KW-0805">Transcription regulation</keyword>
<feature type="region of interest" description="Disordered" evidence="6">
    <location>
        <begin position="452"/>
        <end position="486"/>
    </location>
</feature>
<dbReference type="PANTHER" id="PTHR12855:SF10">
    <property type="entry name" value="DNA METHYLTRANSFERASE 1-ASSOCIATED PROTEIN 1"/>
    <property type="match status" value="1"/>
</dbReference>
<keyword evidence="4" id="KW-0804">Transcription</keyword>
<dbReference type="InterPro" id="IPR032563">
    <property type="entry name" value="DAMP1_SANT-like"/>
</dbReference>
<dbReference type="VEuPathDB" id="CryptoDB:Cvel_20583"/>
<dbReference type="AlphaFoldDB" id="A0A0G4G7F3"/>
<evidence type="ECO:0000256" key="6">
    <source>
        <dbReference type="SAM" id="MobiDB-lite"/>
    </source>
</evidence>
<feature type="compositionally biased region" description="Basic and acidic residues" evidence="6">
    <location>
        <begin position="340"/>
        <end position="357"/>
    </location>
</feature>
<evidence type="ECO:0000259" key="7">
    <source>
        <dbReference type="SMART" id="SM00717"/>
    </source>
</evidence>
<keyword evidence="2" id="KW-0156">Chromatin regulator</keyword>
<sequence length="893" mass="96537">MDAPEEGTLSLSAQGVPFPLNHLDVMKVLGVDPAVLSDLRPSTEGPSQLKRRRLGIQLVPPVEVCTPGIPSLPFAFPKPPLERERVAVKAKRWVLKSFKHPCREDGLILQHWEPASEAADPGRNAESASASGYETIGETKMEEGNDGEGGTDEPGSSYRDFYMFCNRKFPVLKYTDEQYDRLLKNESGWTREETDELFRLCEEYDLRFPIIADRWNFAYPKGAPPPRRRIEDLKQRFYFCARRLVDDIYDARKRGRSKSEVDFLEAERQRHPLVADTYDAKADRERKALVYDLLSQSDESKKEKRRKERRSKKDKEIQRRKRENEESIKFEKQLEKQIKMTKAAMDKKKQEEEEKNSNIRHNRQLHDVKEQIDSYRVKQADQEEGGASSSSSSGTLIFISAYPSAPEPKCYSMASRIEALRFVIPSSQQAQQQQQGQQAGGAGGVAAVSATMGLGRTRGDEKMGMRLGKGERNAGKGGDERERGASGATADLLAGDPKLDPVFAVAANENLRRQVNWMLDEVFELNERGPRMKTLRTTEAFNVLRMEIATMLHLQRALAAKKDKLVEKRKARLIQHAAGGASLPAQAASAPPSSHANAGGTSHTATGGYPSIVSHTLPPPSLQHQKGGARIQAPPPSYVAPSVQQQLQNRTAPTAAGNATVARYSQAPSHQQGVQQQQQQYYHHGSTAGGGIQQPVAQGGHPTSRTQQPHHLPASQRGAQPGQQQYAYSVQQQAAGGGYNQTAAAAHRGNAGAPASTAATGASSYVHPHASSHPAGGRHGGLALASSAAAAAGGGYSSVAGGPPGIPTHSHPHQQPGGQYVHTAGGVAQGAPPGLSVGHSAEGMHANGQAPGAGRNQGKGGGTSRRGQGTSKKKKTEHQQNQQPPPGGSGSVG</sequence>
<feature type="compositionally biased region" description="Low complexity" evidence="6">
    <location>
        <begin position="580"/>
        <end position="600"/>
    </location>
</feature>
<feature type="compositionally biased region" description="Basic and acidic residues" evidence="6">
    <location>
        <begin position="457"/>
        <end position="484"/>
    </location>
</feature>
<feature type="domain" description="Myb-like" evidence="7">
    <location>
        <begin position="185"/>
        <end position="243"/>
    </location>
</feature>
<feature type="compositionally biased region" description="Gly residues" evidence="6">
    <location>
        <begin position="855"/>
        <end position="864"/>
    </location>
</feature>
<feature type="compositionally biased region" description="Low complexity" evidence="6">
    <location>
        <begin position="743"/>
        <end position="764"/>
    </location>
</feature>
<feature type="compositionally biased region" description="Polar residues" evidence="6">
    <location>
        <begin position="642"/>
        <end position="652"/>
    </location>
</feature>
<evidence type="ECO:0000256" key="3">
    <source>
        <dbReference type="ARBA" id="ARBA00023015"/>
    </source>
</evidence>
<feature type="compositionally biased region" description="Low complexity" evidence="6">
    <location>
        <begin position="671"/>
        <end position="680"/>
    </location>
</feature>
<gene>
    <name evidence="8" type="ORF">Cvel_20583</name>
</gene>
<dbReference type="PANTHER" id="PTHR12855">
    <property type="entry name" value="DNA METHYLTRANSFERASE 1-ASSOCIATED PROTEIN 1 FAMILY MEMBER"/>
    <property type="match status" value="1"/>
</dbReference>